<reference evidence="2 3" key="1">
    <citation type="journal article" date="2019" name="Sci. Rep.">
        <title>Orb-weaving spider Araneus ventricosus genome elucidates the spidroin gene catalogue.</title>
        <authorList>
            <person name="Kono N."/>
            <person name="Nakamura H."/>
            <person name="Ohtoshi R."/>
            <person name="Moran D.A.P."/>
            <person name="Shinohara A."/>
            <person name="Yoshida Y."/>
            <person name="Fujiwara M."/>
            <person name="Mori M."/>
            <person name="Tomita M."/>
            <person name="Arakawa K."/>
        </authorList>
    </citation>
    <scope>NUCLEOTIDE SEQUENCE [LARGE SCALE GENOMIC DNA]</scope>
</reference>
<keyword evidence="3" id="KW-1185">Reference proteome</keyword>
<dbReference type="EMBL" id="BGPR01000912">
    <property type="protein sequence ID" value="GBM39982.1"/>
    <property type="molecule type" value="Genomic_DNA"/>
</dbReference>
<name>A0A4Y2FF04_ARAVE</name>
<proteinExistence type="predicted"/>
<gene>
    <name evidence="2" type="ORF">AVEN_142253_1</name>
</gene>
<dbReference type="Proteomes" id="UP000499080">
    <property type="component" value="Unassembled WGS sequence"/>
</dbReference>
<accession>A0A4Y2FF04</accession>
<protein>
    <submittedName>
        <fullName evidence="2">Uncharacterized protein</fullName>
    </submittedName>
</protein>
<evidence type="ECO:0000313" key="2">
    <source>
        <dbReference type="EMBL" id="GBM39982.1"/>
    </source>
</evidence>
<organism evidence="2 3">
    <name type="scientific">Araneus ventricosus</name>
    <name type="common">Orbweaver spider</name>
    <name type="synonym">Epeira ventricosa</name>
    <dbReference type="NCBI Taxonomy" id="182803"/>
    <lineage>
        <taxon>Eukaryota</taxon>
        <taxon>Metazoa</taxon>
        <taxon>Ecdysozoa</taxon>
        <taxon>Arthropoda</taxon>
        <taxon>Chelicerata</taxon>
        <taxon>Arachnida</taxon>
        <taxon>Araneae</taxon>
        <taxon>Araneomorphae</taxon>
        <taxon>Entelegynae</taxon>
        <taxon>Araneoidea</taxon>
        <taxon>Araneidae</taxon>
        <taxon>Araneus</taxon>
    </lineage>
</organism>
<keyword evidence="1" id="KW-1133">Transmembrane helix</keyword>
<keyword evidence="1" id="KW-0472">Membrane</keyword>
<evidence type="ECO:0000313" key="3">
    <source>
        <dbReference type="Proteomes" id="UP000499080"/>
    </source>
</evidence>
<sequence length="144" mass="16238">MSVLRLERDIYRGSYWVPGEVKPTPPDLETIWRLGNFGDKMKVLENARVISIRKGDTEIALDYFMSGYKYRALKRGKNLFGVLFALRVGQLLVLILLLLVICCLLVSTLHGAASTEVMLCLLVQRICASTVFRVTCASSFLEYS</sequence>
<comment type="caution">
    <text evidence="2">The sequence shown here is derived from an EMBL/GenBank/DDBJ whole genome shotgun (WGS) entry which is preliminary data.</text>
</comment>
<dbReference type="AlphaFoldDB" id="A0A4Y2FF04"/>
<evidence type="ECO:0000256" key="1">
    <source>
        <dbReference type="SAM" id="Phobius"/>
    </source>
</evidence>
<feature type="transmembrane region" description="Helical" evidence="1">
    <location>
        <begin position="79"/>
        <end position="109"/>
    </location>
</feature>
<keyword evidence="1" id="KW-0812">Transmembrane</keyword>